<dbReference type="FunFam" id="1.10.10.440:FF:000001">
    <property type="entry name" value="Transcription elongation regulator 1 like"/>
    <property type="match status" value="1"/>
</dbReference>
<dbReference type="FunFam" id="1.10.10.440:FF:000006">
    <property type="entry name" value="Transcription elongation regulator 1 (CA150)"/>
    <property type="match status" value="1"/>
</dbReference>
<dbReference type="PROSITE" id="PS50020">
    <property type="entry name" value="WW_DOMAIN_2"/>
    <property type="match status" value="3"/>
</dbReference>
<dbReference type="Pfam" id="PF01846">
    <property type="entry name" value="FF"/>
    <property type="match status" value="6"/>
</dbReference>
<dbReference type="STRING" id="7375.A0A0L0BWR7"/>
<dbReference type="InterPro" id="IPR057565">
    <property type="entry name" value="WW_TCRG1_3rd"/>
</dbReference>
<evidence type="ECO:0000313" key="7">
    <source>
        <dbReference type="Proteomes" id="UP000037069"/>
    </source>
</evidence>
<dbReference type="Gene3D" id="1.10.10.440">
    <property type="entry name" value="FF domain"/>
    <property type="match status" value="6"/>
</dbReference>
<comment type="caution">
    <text evidence="6">The sequence shown here is derived from an EMBL/GenBank/DDBJ whole genome shotgun (WGS) entry which is preliminary data.</text>
</comment>
<feature type="domain" description="FF" evidence="5">
    <location>
        <begin position="711"/>
        <end position="766"/>
    </location>
</feature>
<sequence length="1184" mass="135722">MEVATDVSKNINAKSIESSNSEGKADSDIDGVKTAPPVNNAINGAANENLTETTTPEVVAPSKESWTPAQNPVPFAGHGGGPPGSFRGRGGLIMHFNRGGGRGGASNFGNRPFDPNSQNNSGHNALAPPGGPQLELWVETKTEDGKSYYYHALTRETTWTKPEGPNIKVMTQTEIEEMNKKQHQLQQPSQNNQAPPSGASNIANGNAEEAAKEKTDSATAIPEKTITSQPPPGMMSQPPPGQQPLSQPPPNLAPSGMPPGPQHQHPPGLHQQPPPFFGAGMHPPNFNQPPFGMPPPGYGGGFPGAPGAAPWAAMHWNQHMHPPAAAQEKPAKNLIIKPGVIDPAVIARAAEWSEHRAPDGRPYYYHAGRGESVWEKPQALRDMEAARMAAHGATPQPTASAPPTPALVSGMPPHMMANPLMHMQAPNPAFTADPAIAYAQAAAAAAAAAGIKPMTESSKTAAIEKEAKKNAEEKRKKEDEQKKTTAAAKPVDKSRPISSTPIPGTPWCVVWTGDARVFFYNPSTRTSVWERPEDLLEREEVDKAINNPPEQLKGVMATKADKLEGERERAKLVEVPDLTKQLGEFVIQEDDDDDDVVIRIRTESESDVEEVPAKKTRSIKSKKADATEAAIEAEVRAAKERALVPLETRVKQFKEMLREKDVSAFSTWEKELHKIVFDPRYLLLTSKERKQVFEKYVKDRAEEERKEKRNKMRQKRDDFRKLLEDAKLHGKSSFSDFCQRYGKDERYKAIEKVRERESLFNEYLLDVRRREKEEKQQKKEQIRKDFIEMLRERGDSLDRHCRWHEVKKKFEGDSRYRAVENSMYREDYFHEYMRMQKDEKRRKEKDRKKDREREEMERKSERKSDRRDKDRRDRSRSRDKDRSDRDGKDKDYKEKDKDRRDRDKEKSSKDKDDKKKNDDYEEGEQPTEEEHSASEQEQEAERLQKERERQMRAEQSIREREKEVHRTLAGHLRDRDKERELHKREEAVGHFNALLTDLVRNADLTWKEVKRQLRKDHRWELVEYLDRDERERIFNEHIDNLMKKKREKFREMLDEITTLQLTSSWKDIKKLIKEDPRYLKYNNSEKCEREFRDYIVDKTLAAKNALKELLKECKLITHKSHELVKENPNHLKEIQDILKMDKRYLIIEHLAEERTAIVVNYLEELHKRGPPPPPTASDATRRIK</sequence>
<accession>A0A0L0BWR7</accession>
<feature type="region of interest" description="Disordered" evidence="3">
    <location>
        <begin position="453"/>
        <end position="500"/>
    </location>
</feature>
<dbReference type="FunFam" id="1.10.10.440:FF:000029">
    <property type="entry name" value="Uncharacterized protein, isoform B"/>
    <property type="match status" value="1"/>
</dbReference>
<dbReference type="SMART" id="SM00441">
    <property type="entry name" value="FF"/>
    <property type="match status" value="6"/>
</dbReference>
<dbReference type="Pfam" id="PF23517">
    <property type="entry name" value="WW_TCERG1"/>
    <property type="match status" value="1"/>
</dbReference>
<dbReference type="FunFam" id="2.20.70.10:FF:000049">
    <property type="entry name" value="Transcription elongation regulator 1-like"/>
    <property type="match status" value="1"/>
</dbReference>
<dbReference type="InterPro" id="IPR036020">
    <property type="entry name" value="WW_dom_sf"/>
</dbReference>
<evidence type="ECO:0000256" key="1">
    <source>
        <dbReference type="ARBA" id="ARBA00022737"/>
    </source>
</evidence>
<evidence type="ECO:0000259" key="4">
    <source>
        <dbReference type="PROSITE" id="PS50020"/>
    </source>
</evidence>
<dbReference type="Pfam" id="PF00397">
    <property type="entry name" value="WW"/>
    <property type="match status" value="2"/>
</dbReference>
<feature type="region of interest" description="Disordered" evidence="3">
    <location>
        <begin position="1"/>
        <end position="133"/>
    </location>
</feature>
<feature type="compositionally biased region" description="Pro residues" evidence="3">
    <location>
        <begin position="229"/>
        <end position="261"/>
    </location>
</feature>
<dbReference type="InterPro" id="IPR036517">
    <property type="entry name" value="FF_domain_sf"/>
</dbReference>
<feature type="compositionally biased region" description="Basic and acidic residues" evidence="3">
    <location>
        <begin position="825"/>
        <end position="918"/>
    </location>
</feature>
<dbReference type="AlphaFoldDB" id="A0A0L0BWR7"/>
<dbReference type="PROSITE" id="PS51676">
    <property type="entry name" value="FF"/>
    <property type="match status" value="4"/>
</dbReference>
<dbReference type="SUPFAM" id="SSF51045">
    <property type="entry name" value="WW domain"/>
    <property type="match status" value="3"/>
</dbReference>
<dbReference type="InterPro" id="IPR001202">
    <property type="entry name" value="WW_dom"/>
</dbReference>
<feature type="compositionally biased region" description="Basic and acidic residues" evidence="3">
    <location>
        <begin position="462"/>
        <end position="483"/>
    </location>
</feature>
<dbReference type="PANTHER" id="PTHR15377:SF3">
    <property type="entry name" value="WW DOMAIN-CONTAINING PROTEIN"/>
    <property type="match status" value="1"/>
</dbReference>
<dbReference type="Gene3D" id="2.20.70.10">
    <property type="match status" value="3"/>
</dbReference>
<name>A0A0L0BWR7_LUCCU</name>
<dbReference type="SMART" id="SM00456">
    <property type="entry name" value="WW"/>
    <property type="match status" value="3"/>
</dbReference>
<dbReference type="OMA" id="GMWLQPP"/>
<dbReference type="GO" id="GO:0003712">
    <property type="term" value="F:transcription coregulator activity"/>
    <property type="evidence" value="ECO:0007669"/>
    <property type="project" value="TreeGrafter"/>
</dbReference>
<dbReference type="Proteomes" id="UP000037069">
    <property type="component" value="Unassembled WGS sequence"/>
</dbReference>
<evidence type="ECO:0008006" key="8">
    <source>
        <dbReference type="Google" id="ProtNLM"/>
    </source>
</evidence>
<feature type="compositionally biased region" description="Basic and acidic residues" evidence="3">
    <location>
        <begin position="928"/>
        <end position="967"/>
    </location>
</feature>
<feature type="coiled-coil region" evidence="2">
    <location>
        <begin position="765"/>
        <end position="792"/>
    </location>
</feature>
<dbReference type="PROSITE" id="PS01159">
    <property type="entry name" value="WW_DOMAIN_1"/>
    <property type="match status" value="1"/>
</dbReference>
<feature type="domain" description="FF" evidence="5">
    <location>
        <begin position="1041"/>
        <end position="1097"/>
    </location>
</feature>
<dbReference type="EMBL" id="JRES01001227">
    <property type="protein sequence ID" value="KNC24473.1"/>
    <property type="molecule type" value="Genomic_DNA"/>
</dbReference>
<keyword evidence="7" id="KW-1185">Reference proteome</keyword>
<protein>
    <recommendedName>
        <fullName evidence="8">Transcription elongation regulator 1</fullName>
    </recommendedName>
</protein>
<proteinExistence type="predicted"/>
<reference evidence="6 7" key="1">
    <citation type="journal article" date="2015" name="Nat. Commun.">
        <title>Lucilia cuprina genome unlocks parasitic fly biology to underpin future interventions.</title>
        <authorList>
            <person name="Anstead C.A."/>
            <person name="Korhonen P.K."/>
            <person name="Young N.D."/>
            <person name="Hall R.S."/>
            <person name="Jex A.R."/>
            <person name="Murali S.C."/>
            <person name="Hughes D.S."/>
            <person name="Lee S.F."/>
            <person name="Perry T."/>
            <person name="Stroehlein A.J."/>
            <person name="Ansell B.R."/>
            <person name="Breugelmans B."/>
            <person name="Hofmann A."/>
            <person name="Qu J."/>
            <person name="Dugan S."/>
            <person name="Lee S.L."/>
            <person name="Chao H."/>
            <person name="Dinh H."/>
            <person name="Han Y."/>
            <person name="Doddapaneni H.V."/>
            <person name="Worley K.C."/>
            <person name="Muzny D.M."/>
            <person name="Ioannidis P."/>
            <person name="Waterhouse R.M."/>
            <person name="Zdobnov E.M."/>
            <person name="James P.J."/>
            <person name="Bagnall N.H."/>
            <person name="Kotze A.C."/>
            <person name="Gibbs R.A."/>
            <person name="Richards S."/>
            <person name="Batterham P."/>
            <person name="Gasser R.B."/>
        </authorList>
    </citation>
    <scope>NUCLEOTIDE SEQUENCE [LARGE SCALE GENOMIC DNA]</scope>
    <source>
        <strain evidence="6 7">LS</strain>
        <tissue evidence="6">Full body</tissue>
    </source>
</reference>
<feature type="domain" description="WW" evidence="4">
    <location>
        <begin position="131"/>
        <end position="164"/>
    </location>
</feature>
<feature type="domain" description="FF" evidence="5">
    <location>
        <begin position="646"/>
        <end position="699"/>
    </location>
</feature>
<dbReference type="InterPro" id="IPR045148">
    <property type="entry name" value="TCRG1-like"/>
</dbReference>
<dbReference type="PANTHER" id="PTHR15377">
    <property type="entry name" value="TRANSCRIPTION ELONGATION REGULATOR 1"/>
    <property type="match status" value="1"/>
</dbReference>
<dbReference type="SUPFAM" id="SSF81698">
    <property type="entry name" value="FF domain"/>
    <property type="match status" value="5"/>
</dbReference>
<dbReference type="FunFam" id="1.10.10.440:FF:000005">
    <property type="entry name" value="Transcription elongation regulator 1 (CA150)"/>
    <property type="match status" value="1"/>
</dbReference>
<keyword evidence="1" id="KW-0677">Repeat</keyword>
<organism evidence="6 7">
    <name type="scientific">Lucilia cuprina</name>
    <name type="common">Green bottle fly</name>
    <name type="synonym">Australian sheep blowfly</name>
    <dbReference type="NCBI Taxonomy" id="7375"/>
    <lineage>
        <taxon>Eukaryota</taxon>
        <taxon>Metazoa</taxon>
        <taxon>Ecdysozoa</taxon>
        <taxon>Arthropoda</taxon>
        <taxon>Hexapoda</taxon>
        <taxon>Insecta</taxon>
        <taxon>Pterygota</taxon>
        <taxon>Neoptera</taxon>
        <taxon>Endopterygota</taxon>
        <taxon>Diptera</taxon>
        <taxon>Brachycera</taxon>
        <taxon>Muscomorpha</taxon>
        <taxon>Oestroidea</taxon>
        <taxon>Calliphoridae</taxon>
        <taxon>Luciliinae</taxon>
        <taxon>Lucilia</taxon>
    </lineage>
</organism>
<dbReference type="OrthoDB" id="63972at2759"/>
<feature type="compositionally biased region" description="Polar residues" evidence="3">
    <location>
        <begin position="7"/>
        <end position="22"/>
    </location>
</feature>
<keyword evidence="2" id="KW-0175">Coiled coil</keyword>
<evidence type="ECO:0000259" key="5">
    <source>
        <dbReference type="PROSITE" id="PS51676"/>
    </source>
</evidence>
<evidence type="ECO:0000256" key="3">
    <source>
        <dbReference type="SAM" id="MobiDB-lite"/>
    </source>
</evidence>
<feature type="compositionally biased region" description="Gly residues" evidence="3">
    <location>
        <begin position="77"/>
        <end position="91"/>
    </location>
</feature>
<evidence type="ECO:0000313" key="6">
    <source>
        <dbReference type="EMBL" id="KNC24473.1"/>
    </source>
</evidence>
<dbReference type="CDD" id="cd00201">
    <property type="entry name" value="WW"/>
    <property type="match status" value="3"/>
</dbReference>
<feature type="region of interest" description="Disordered" evidence="3">
    <location>
        <begin position="825"/>
        <end position="967"/>
    </location>
</feature>
<feature type="compositionally biased region" description="Low complexity" evidence="3">
    <location>
        <begin position="184"/>
        <end position="208"/>
    </location>
</feature>
<feature type="compositionally biased region" description="Polar residues" evidence="3">
    <location>
        <begin position="40"/>
        <end position="56"/>
    </location>
</feature>
<feature type="coiled-coil region" evidence="2">
    <location>
        <begin position="698"/>
        <end position="725"/>
    </location>
</feature>
<dbReference type="GO" id="GO:0005634">
    <property type="term" value="C:nucleus"/>
    <property type="evidence" value="ECO:0007669"/>
    <property type="project" value="TreeGrafter"/>
</dbReference>
<feature type="domain" description="WW" evidence="4">
    <location>
        <begin position="505"/>
        <end position="534"/>
    </location>
</feature>
<gene>
    <name evidence="6" type="ORF">FF38_10524</name>
</gene>
<feature type="domain" description="WW" evidence="4">
    <location>
        <begin position="352"/>
        <end position="379"/>
    </location>
</feature>
<dbReference type="InterPro" id="IPR002713">
    <property type="entry name" value="FF_domain"/>
</dbReference>
<feature type="region of interest" description="Disordered" evidence="3">
    <location>
        <begin position="178"/>
        <end position="299"/>
    </location>
</feature>
<evidence type="ECO:0000256" key="2">
    <source>
        <dbReference type="SAM" id="Coils"/>
    </source>
</evidence>
<dbReference type="FunFam" id="2.20.70.10:FF:000114">
    <property type="entry name" value="Transcription elongation regulator"/>
    <property type="match status" value="1"/>
</dbReference>
<feature type="compositionally biased region" description="Low complexity" evidence="3">
    <location>
        <begin position="262"/>
        <end position="271"/>
    </location>
</feature>
<feature type="domain" description="FF" evidence="5">
    <location>
        <begin position="958"/>
        <end position="1040"/>
    </location>
</feature>
<dbReference type="GO" id="GO:0070063">
    <property type="term" value="F:RNA polymerase binding"/>
    <property type="evidence" value="ECO:0007669"/>
    <property type="project" value="InterPro"/>
</dbReference>